<dbReference type="InterPro" id="IPR036388">
    <property type="entry name" value="WH-like_DNA-bd_sf"/>
</dbReference>
<dbReference type="FunFam" id="1.10.10.10:FF:000029">
    <property type="entry name" value="Proliferation-associated 2G4, a"/>
    <property type="match status" value="1"/>
</dbReference>
<evidence type="ECO:0000313" key="5">
    <source>
        <dbReference type="Proteomes" id="UP001152747"/>
    </source>
</evidence>
<protein>
    <recommendedName>
        <fullName evidence="3">Peptidase M24 domain-containing protein</fullName>
    </recommendedName>
</protein>
<dbReference type="SUPFAM" id="SSF46785">
    <property type="entry name" value="Winged helix' DNA-binding domain"/>
    <property type="match status" value="1"/>
</dbReference>
<dbReference type="Pfam" id="PF00557">
    <property type="entry name" value="Peptidase_M24"/>
    <property type="match status" value="1"/>
</dbReference>
<sequence>MVRKDSESSCSSDDSHQAEDYTLANDAIVTKYGVAAEITNAALKAVIAAVKEGAVVGELCDLGDKFILERTSKLYKKEKGLTKGIAMPTCISVDNCICHFSPLRSEAPVVLKNGQVVKIDLGTHIDGLIATAAHTVVVGASKTNKVTGKIADLIRGTYDALEVAVRSLRPDTQNMDITKNIDRVAAEYGVTPIENMVSHQLERNEIDGEKQIIQNPGEKQRSEVEKVKIEKHEAYAIDILFSTGPGKSKDLDTRTTVFKKNESVQYQLKMKASRVFYTELNKVHGPMPFSLRGFEEEVKAKMGVVECEKYGLLSGYPVLYEKEGEFVAQFKATVLVMPNGLLKITGLPLETEVYESEATLKDPELVTIFKSALKPKKKKDAAAKKDAPAAAAAPAAAKKA</sequence>
<feature type="domain" description="Peptidase M24" evidence="3">
    <location>
        <begin position="34"/>
        <end position="219"/>
    </location>
</feature>
<proteinExistence type="inferred from homology"/>
<dbReference type="NCBIfam" id="TIGR00495">
    <property type="entry name" value="crvDNA_42K"/>
    <property type="match status" value="1"/>
</dbReference>
<evidence type="ECO:0000256" key="2">
    <source>
        <dbReference type="SAM" id="MobiDB-lite"/>
    </source>
</evidence>
<comment type="caution">
    <text evidence="4">The sequence shown here is derived from an EMBL/GenBank/DDBJ whole genome shotgun (WGS) entry which is preliminary data.</text>
</comment>
<dbReference type="InterPro" id="IPR000994">
    <property type="entry name" value="Pept_M24"/>
</dbReference>
<dbReference type="EMBL" id="CANHGI010000004">
    <property type="protein sequence ID" value="CAI5449541.1"/>
    <property type="molecule type" value="Genomic_DNA"/>
</dbReference>
<evidence type="ECO:0000313" key="4">
    <source>
        <dbReference type="EMBL" id="CAI5449541.1"/>
    </source>
</evidence>
<reference evidence="4" key="1">
    <citation type="submission" date="2022-11" db="EMBL/GenBank/DDBJ databases">
        <authorList>
            <person name="Kikuchi T."/>
        </authorList>
    </citation>
    <scope>NUCLEOTIDE SEQUENCE</scope>
    <source>
        <strain evidence="4">PS1010</strain>
    </source>
</reference>
<dbReference type="AlphaFoldDB" id="A0A9P1IR08"/>
<feature type="region of interest" description="Disordered" evidence="2">
    <location>
        <begin position="374"/>
        <end position="400"/>
    </location>
</feature>
<dbReference type="OrthoDB" id="5876363at2759"/>
<dbReference type="FunFam" id="3.90.230.10:FF:000013">
    <property type="entry name" value="DNA-binding protein, 42 kDa"/>
    <property type="match status" value="1"/>
</dbReference>
<dbReference type="PANTHER" id="PTHR10804:SF11">
    <property type="entry name" value="PROLIFERATION-ASSOCIATED PROTEIN 2G4"/>
    <property type="match status" value="1"/>
</dbReference>
<accession>A0A9P1IR08</accession>
<comment type="similarity">
    <text evidence="1">Belongs to the peptidase M24 family.</text>
</comment>
<dbReference type="InterPro" id="IPR036390">
    <property type="entry name" value="WH_DNA-bd_sf"/>
</dbReference>
<feature type="compositionally biased region" description="Low complexity" evidence="2">
    <location>
        <begin position="388"/>
        <end position="400"/>
    </location>
</feature>
<evidence type="ECO:0000256" key="1">
    <source>
        <dbReference type="ARBA" id="ARBA00007319"/>
    </source>
</evidence>
<dbReference type="Proteomes" id="UP001152747">
    <property type="component" value="Unassembled WGS sequence"/>
</dbReference>
<dbReference type="CDD" id="cd01089">
    <property type="entry name" value="PA2G4-like"/>
    <property type="match status" value="1"/>
</dbReference>
<dbReference type="Gene3D" id="1.10.10.10">
    <property type="entry name" value="Winged helix-like DNA-binding domain superfamily/Winged helix DNA-binding domain"/>
    <property type="match status" value="1"/>
</dbReference>
<dbReference type="InterPro" id="IPR004545">
    <property type="entry name" value="PA2G4"/>
</dbReference>
<organism evidence="4 5">
    <name type="scientific">Caenorhabditis angaria</name>
    <dbReference type="NCBI Taxonomy" id="860376"/>
    <lineage>
        <taxon>Eukaryota</taxon>
        <taxon>Metazoa</taxon>
        <taxon>Ecdysozoa</taxon>
        <taxon>Nematoda</taxon>
        <taxon>Chromadorea</taxon>
        <taxon>Rhabditida</taxon>
        <taxon>Rhabditina</taxon>
        <taxon>Rhabditomorpha</taxon>
        <taxon>Rhabditoidea</taxon>
        <taxon>Rhabditidae</taxon>
        <taxon>Peloderinae</taxon>
        <taxon>Caenorhabditis</taxon>
    </lineage>
</organism>
<dbReference type="InterPro" id="IPR036005">
    <property type="entry name" value="Creatinase/aminopeptidase-like"/>
</dbReference>
<dbReference type="Gene3D" id="3.90.230.10">
    <property type="entry name" value="Creatinase/methionine aminopeptidase superfamily"/>
    <property type="match status" value="1"/>
</dbReference>
<dbReference type="SUPFAM" id="SSF55920">
    <property type="entry name" value="Creatinase/aminopeptidase"/>
    <property type="match status" value="1"/>
</dbReference>
<name>A0A9P1IR08_9PELO</name>
<dbReference type="InterPro" id="IPR047113">
    <property type="entry name" value="PA2G4/ARX1"/>
</dbReference>
<keyword evidence="5" id="KW-1185">Reference proteome</keyword>
<dbReference type="PANTHER" id="PTHR10804">
    <property type="entry name" value="PROTEASE FAMILY M24 METHIONYL AMINOPEPTIDASE, AMINOPEPTIDASE P"/>
    <property type="match status" value="1"/>
</dbReference>
<gene>
    <name evidence="4" type="ORF">CAMP_LOCUS12178</name>
</gene>
<evidence type="ECO:0000259" key="3">
    <source>
        <dbReference type="Pfam" id="PF00557"/>
    </source>
</evidence>